<dbReference type="EMBL" id="AP021874">
    <property type="protein sequence ID" value="BBO70975.1"/>
    <property type="molecule type" value="Genomic_DNA"/>
</dbReference>
<protein>
    <recommendedName>
        <fullName evidence="3">Transcriptional regulator</fullName>
    </recommendedName>
</protein>
<evidence type="ECO:0000313" key="2">
    <source>
        <dbReference type="Proteomes" id="UP000427906"/>
    </source>
</evidence>
<dbReference type="InterPro" id="IPR010260">
    <property type="entry name" value="AlpA"/>
</dbReference>
<dbReference type="PANTHER" id="PTHR36154:SF1">
    <property type="entry name" value="DNA-BINDING TRANSCRIPTIONAL ACTIVATOR ALPA"/>
    <property type="match status" value="1"/>
</dbReference>
<sequence>MQERVIRWPELEKRIGVSNVTAWRWEKAGKFPKRIRLGGNSAGWIESEVDEWIKQRAAER</sequence>
<dbReference type="PANTHER" id="PTHR36154">
    <property type="entry name" value="DNA-BINDING TRANSCRIPTIONAL ACTIVATOR ALPA"/>
    <property type="match status" value="1"/>
</dbReference>
<dbReference type="Pfam" id="PF05930">
    <property type="entry name" value="Phage_AlpA"/>
    <property type="match status" value="1"/>
</dbReference>
<dbReference type="SUPFAM" id="SSF46955">
    <property type="entry name" value="Putative DNA-binding domain"/>
    <property type="match status" value="1"/>
</dbReference>
<dbReference type="AlphaFoldDB" id="A0A5K7YRL7"/>
<dbReference type="InterPro" id="IPR009061">
    <property type="entry name" value="DNA-bd_dom_put_sf"/>
</dbReference>
<dbReference type="KEGG" id="dalk:DSCA_49050"/>
<reference evidence="1 2" key="1">
    <citation type="submission" date="2019-11" db="EMBL/GenBank/DDBJ databases">
        <title>Comparative genomics of hydrocarbon-degrading Desulfosarcina strains.</title>
        <authorList>
            <person name="Watanabe M."/>
            <person name="Kojima H."/>
            <person name="Fukui M."/>
        </authorList>
    </citation>
    <scope>NUCLEOTIDE SEQUENCE [LARGE SCALE GENOMIC DNA]</scope>
    <source>
        <strain evidence="1 2">PL12</strain>
    </source>
</reference>
<evidence type="ECO:0008006" key="3">
    <source>
        <dbReference type="Google" id="ProtNLM"/>
    </source>
</evidence>
<dbReference type="Gene3D" id="1.10.238.160">
    <property type="match status" value="1"/>
</dbReference>
<accession>A0A5K7YRL7</accession>
<organism evidence="1 2">
    <name type="scientific">Desulfosarcina alkanivorans</name>
    <dbReference type="NCBI Taxonomy" id="571177"/>
    <lineage>
        <taxon>Bacteria</taxon>
        <taxon>Pseudomonadati</taxon>
        <taxon>Thermodesulfobacteriota</taxon>
        <taxon>Desulfobacteria</taxon>
        <taxon>Desulfobacterales</taxon>
        <taxon>Desulfosarcinaceae</taxon>
        <taxon>Desulfosarcina</taxon>
    </lineage>
</organism>
<dbReference type="InterPro" id="IPR052931">
    <property type="entry name" value="Prophage_regulatory_activator"/>
</dbReference>
<dbReference type="Proteomes" id="UP000427906">
    <property type="component" value="Chromosome"/>
</dbReference>
<keyword evidence="2" id="KW-1185">Reference proteome</keyword>
<name>A0A5K7YRL7_9BACT</name>
<dbReference type="OrthoDB" id="5398721at2"/>
<proteinExistence type="predicted"/>
<gene>
    <name evidence="1" type="ORF">DSCA_49050</name>
</gene>
<dbReference type="RefSeq" id="WP_155318875.1">
    <property type="nucleotide sequence ID" value="NZ_AP021874.1"/>
</dbReference>
<evidence type="ECO:0000313" key="1">
    <source>
        <dbReference type="EMBL" id="BBO70975.1"/>
    </source>
</evidence>